<dbReference type="AlphaFoldDB" id="M2LKG5"/>
<keyword evidence="2" id="KW-0472">Membrane</keyword>
<dbReference type="EMBL" id="KB445558">
    <property type="protein sequence ID" value="EMC94767.1"/>
    <property type="molecule type" value="Genomic_DNA"/>
</dbReference>
<gene>
    <name evidence="3" type="ORF">BAUCODRAFT_560243</name>
</gene>
<dbReference type="eggNOG" id="ENOG502SK7F">
    <property type="taxonomic scope" value="Eukaryota"/>
</dbReference>
<dbReference type="GeneID" id="19115498"/>
<keyword evidence="2" id="KW-0812">Transmembrane</keyword>
<feature type="region of interest" description="Disordered" evidence="1">
    <location>
        <begin position="183"/>
        <end position="226"/>
    </location>
</feature>
<feature type="compositionally biased region" description="Basic and acidic residues" evidence="1">
    <location>
        <begin position="206"/>
        <end position="215"/>
    </location>
</feature>
<feature type="region of interest" description="Disordered" evidence="1">
    <location>
        <begin position="1"/>
        <end position="22"/>
    </location>
</feature>
<dbReference type="RefSeq" id="XP_007678481.1">
    <property type="nucleotide sequence ID" value="XM_007680291.1"/>
</dbReference>
<sequence length="481" mass="53570">MFNQQRSVSPRLKARQVDSSGSSSSATTAIVVSVSFVILLSTCVLIYLVLRTIRKRTRSSRYIPTSFLKRKWETWIPRSFSPRKKYSSQLQDDASVPTLHLRSENRSARNSTQNVLDLERTQAANTGHAEEDETTVGAIVDRHTSVRSVMTLPAYSRSVRANERVLGREGERAGIDVVLEAPETADEEEERREQEMESLFQIRQQRRQEITDRDDRRRRRREARARNDRAEIERLRQESLRAIEEREISGAVAMIAEHQARPRDRRVSSVSYAELGVARHDGTRVRANSSESQRPLLDSGASISGGASIRPWSTQDLLGVHRRDRSAGSIMTVSDDASDIDMPPFGRAGSDYEVVTLNQVHSRNASQNATPRLGRSRATSSLATRPSIDTTHTGDLGDERIPLTEPPAYEGAGFEEAPPYTSPVQERPSETLRVPAQKAAISPTGAPLLPEIGRLPSIRIAHATPTESSSLDDSASAMSRW</sequence>
<organism evidence="3 4">
    <name type="scientific">Baudoinia panamericana (strain UAMH 10762)</name>
    <name type="common">Angels' share fungus</name>
    <name type="synonym">Baudoinia compniacensis (strain UAMH 10762)</name>
    <dbReference type="NCBI Taxonomy" id="717646"/>
    <lineage>
        <taxon>Eukaryota</taxon>
        <taxon>Fungi</taxon>
        <taxon>Dikarya</taxon>
        <taxon>Ascomycota</taxon>
        <taxon>Pezizomycotina</taxon>
        <taxon>Dothideomycetes</taxon>
        <taxon>Dothideomycetidae</taxon>
        <taxon>Mycosphaerellales</taxon>
        <taxon>Teratosphaeriaceae</taxon>
        <taxon>Baudoinia</taxon>
    </lineage>
</organism>
<keyword evidence="4" id="KW-1185">Reference proteome</keyword>
<evidence type="ECO:0000256" key="1">
    <source>
        <dbReference type="SAM" id="MobiDB-lite"/>
    </source>
</evidence>
<evidence type="ECO:0000313" key="3">
    <source>
        <dbReference type="EMBL" id="EMC94767.1"/>
    </source>
</evidence>
<name>M2LKG5_BAUPA</name>
<feature type="region of interest" description="Disordered" evidence="1">
    <location>
        <begin position="283"/>
        <end position="303"/>
    </location>
</feature>
<proteinExistence type="predicted"/>
<dbReference type="HOGENOM" id="CLU_027663_1_1_1"/>
<protein>
    <submittedName>
        <fullName evidence="3">Uncharacterized protein</fullName>
    </submittedName>
</protein>
<keyword evidence="2" id="KW-1133">Transmembrane helix</keyword>
<feature type="compositionally biased region" description="Low complexity" evidence="1">
    <location>
        <begin position="468"/>
        <end position="481"/>
    </location>
</feature>
<evidence type="ECO:0000256" key="2">
    <source>
        <dbReference type="SAM" id="Phobius"/>
    </source>
</evidence>
<dbReference type="KEGG" id="bcom:BAUCODRAFT_560243"/>
<feature type="compositionally biased region" description="Polar residues" evidence="1">
    <location>
        <begin position="377"/>
        <end position="393"/>
    </location>
</feature>
<dbReference type="OMA" id="IGHVRHD"/>
<dbReference type="OrthoDB" id="5376312at2759"/>
<evidence type="ECO:0000313" key="4">
    <source>
        <dbReference type="Proteomes" id="UP000011761"/>
    </source>
</evidence>
<dbReference type="Proteomes" id="UP000011761">
    <property type="component" value="Unassembled WGS sequence"/>
</dbReference>
<accession>M2LKG5</accession>
<feature type="region of interest" description="Disordered" evidence="1">
    <location>
        <begin position="362"/>
        <end position="481"/>
    </location>
</feature>
<feature type="transmembrane region" description="Helical" evidence="2">
    <location>
        <begin position="29"/>
        <end position="50"/>
    </location>
</feature>
<reference evidence="3 4" key="1">
    <citation type="journal article" date="2012" name="PLoS Pathog.">
        <title>Diverse lifestyles and strategies of plant pathogenesis encoded in the genomes of eighteen Dothideomycetes fungi.</title>
        <authorList>
            <person name="Ohm R.A."/>
            <person name="Feau N."/>
            <person name="Henrissat B."/>
            <person name="Schoch C.L."/>
            <person name="Horwitz B.A."/>
            <person name="Barry K.W."/>
            <person name="Condon B.J."/>
            <person name="Copeland A.C."/>
            <person name="Dhillon B."/>
            <person name="Glaser F."/>
            <person name="Hesse C.N."/>
            <person name="Kosti I."/>
            <person name="LaButti K."/>
            <person name="Lindquist E.A."/>
            <person name="Lucas S."/>
            <person name="Salamov A.A."/>
            <person name="Bradshaw R.E."/>
            <person name="Ciuffetti L."/>
            <person name="Hamelin R.C."/>
            <person name="Kema G.H.J."/>
            <person name="Lawrence C."/>
            <person name="Scott J.A."/>
            <person name="Spatafora J.W."/>
            <person name="Turgeon B.G."/>
            <person name="de Wit P.J.G.M."/>
            <person name="Zhong S."/>
            <person name="Goodwin S.B."/>
            <person name="Grigoriev I.V."/>
        </authorList>
    </citation>
    <scope>NUCLEOTIDE SEQUENCE [LARGE SCALE GENOMIC DNA]</scope>
    <source>
        <strain evidence="3 4">UAMH 10762</strain>
    </source>
</reference>